<keyword evidence="3" id="KW-1185">Reference proteome</keyword>
<gene>
    <name evidence="2" type="ORF">GCM10009809_40150</name>
</gene>
<name>A0ABP4VX15_9MICO</name>
<dbReference type="SUPFAM" id="SSF49785">
    <property type="entry name" value="Galactose-binding domain-like"/>
    <property type="match status" value="2"/>
</dbReference>
<feature type="domain" description="CBM6" evidence="1">
    <location>
        <begin position="444"/>
        <end position="586"/>
    </location>
</feature>
<dbReference type="RefSeq" id="WP_344250665.1">
    <property type="nucleotide sequence ID" value="NZ_BAAAPM010000010.1"/>
</dbReference>
<organism evidence="2 3">
    <name type="scientific">Isoptericola hypogeus</name>
    <dbReference type="NCBI Taxonomy" id="300179"/>
    <lineage>
        <taxon>Bacteria</taxon>
        <taxon>Bacillati</taxon>
        <taxon>Actinomycetota</taxon>
        <taxon>Actinomycetes</taxon>
        <taxon>Micrococcales</taxon>
        <taxon>Promicromonosporaceae</taxon>
        <taxon>Isoptericola</taxon>
    </lineage>
</organism>
<feature type="domain" description="CBM6" evidence="1">
    <location>
        <begin position="714"/>
        <end position="854"/>
    </location>
</feature>
<dbReference type="Proteomes" id="UP001501138">
    <property type="component" value="Unassembled WGS sequence"/>
</dbReference>
<accession>A0ABP4VX15</accession>
<evidence type="ECO:0000259" key="1">
    <source>
        <dbReference type="PROSITE" id="PS51175"/>
    </source>
</evidence>
<proteinExistence type="predicted"/>
<sequence length="886" mass="95832">MPDVLSVDFAQTTGDFRGGATGTLYGFGDDGVPTQALIDGAHITNSSQKAPYGTQHPSGDALTIEDGFFAKHGQELAIYIQDYYPDWSYNGGKRPGDARTYDQTTGTFVEQSNGVWDYLEIVEFVTEAVATQSDHPEKYLFIPFNEPDGGNWYPDWAAQQDQFLADWQATYEKIQEVYDRHGLGHARIGGPGDTRWQPERSADYLTYAKANDVLPDVFIWHELGIDNLATFRSHMRDYRQLEQDLGIDPIHVNITEYGMLRDMGVPGQLVQWLSMFEDEKVDAQTAYWNYAGNLSDNTARAGGANAGWWMFKWYGDLEGSQTVQVDPPHPDTVDTLQGIGAIDAANRRATVLLGGTDDDVRLDLSGLDRRTFGQKVDVEVREVTLSGAQGLSSTPRVVQRLDGATVRSGELALDLDTYDRYAAYQVLVTPAQAHEAAAAPTWTTSIEAEDTALTDAQVYAQDPQGDGGWKFLASGGHDVGSFNKATSRADWTVTVPRDGTYRLQVIGATPGVPGRHALFVDGALDQPVQYTADLALTSAQKWQYRGSTEVQVELAAGEHVLSLRASEDGRTLLPNADITLDKLVLTDVSDGEPTAYPARTMRFAGGAGLDWDGGKAQGSAGVQGDGQRAEVYATAMESGYYDIAVRHTTSASSDLTLSANGRAATTFDTPRPGSWVSTARVHLAEGINELELTSVTGALVESVTTTRASDDAAVTVEAEDTDLHGTAVVASKSAASGSNASGGKVVEWLGDGEENYLEIARAAGFDAAGDYDVTVRYANAELSGKHDYNPQVVDRELQVREGDSVAGATHFRYTFSWDSFWDRTVPVTLATADRPLRFGNPEAFAPNIDAITIAPLVAGEPTTRRVTGHAPLVAGEPTTRRVTGRG</sequence>
<evidence type="ECO:0000313" key="2">
    <source>
        <dbReference type="EMBL" id="GAA1740594.1"/>
    </source>
</evidence>
<dbReference type="InterPro" id="IPR017853">
    <property type="entry name" value="GH"/>
</dbReference>
<dbReference type="InterPro" id="IPR008979">
    <property type="entry name" value="Galactose-bd-like_sf"/>
</dbReference>
<dbReference type="PROSITE" id="PS51175">
    <property type="entry name" value="CBM6"/>
    <property type="match status" value="2"/>
</dbReference>
<dbReference type="SUPFAM" id="SSF51445">
    <property type="entry name" value="(Trans)glycosidases"/>
    <property type="match status" value="1"/>
</dbReference>
<reference evidence="3" key="1">
    <citation type="journal article" date="2019" name="Int. J. Syst. Evol. Microbiol.">
        <title>The Global Catalogue of Microorganisms (GCM) 10K type strain sequencing project: providing services to taxonomists for standard genome sequencing and annotation.</title>
        <authorList>
            <consortium name="The Broad Institute Genomics Platform"/>
            <consortium name="The Broad Institute Genome Sequencing Center for Infectious Disease"/>
            <person name="Wu L."/>
            <person name="Ma J."/>
        </authorList>
    </citation>
    <scope>NUCLEOTIDE SEQUENCE [LARGE SCALE GENOMIC DNA]</scope>
    <source>
        <strain evidence="3">JCM 15589</strain>
    </source>
</reference>
<dbReference type="InterPro" id="IPR005084">
    <property type="entry name" value="CBM6"/>
</dbReference>
<evidence type="ECO:0000313" key="3">
    <source>
        <dbReference type="Proteomes" id="UP001501138"/>
    </source>
</evidence>
<dbReference type="CDD" id="cd02795">
    <property type="entry name" value="CBM6-CBM35-CBM36_like"/>
    <property type="match status" value="1"/>
</dbReference>
<dbReference type="Gene3D" id="2.60.120.260">
    <property type="entry name" value="Galactose-binding domain-like"/>
    <property type="match status" value="3"/>
</dbReference>
<dbReference type="EMBL" id="BAAAPM010000010">
    <property type="protein sequence ID" value="GAA1740594.1"/>
    <property type="molecule type" value="Genomic_DNA"/>
</dbReference>
<dbReference type="Gene3D" id="3.20.20.80">
    <property type="entry name" value="Glycosidases"/>
    <property type="match status" value="1"/>
</dbReference>
<protein>
    <recommendedName>
        <fullName evidence="1">CBM6 domain-containing protein</fullName>
    </recommendedName>
</protein>
<comment type="caution">
    <text evidence="2">The sequence shown here is derived from an EMBL/GenBank/DDBJ whole genome shotgun (WGS) entry which is preliminary data.</text>
</comment>